<evidence type="ECO:0000256" key="13">
    <source>
        <dbReference type="ARBA" id="ARBA00023146"/>
    </source>
</evidence>
<feature type="binding site" evidence="15">
    <location>
        <position position="464"/>
    </location>
    <ligand>
        <name>Mg(2+)</name>
        <dbReference type="ChEBI" id="CHEBI:18420"/>
        <note>shared with alpha subunit</note>
    </ligand>
</feature>
<dbReference type="AlphaFoldDB" id="A0A388SBU4"/>
<dbReference type="GO" id="GO:0009328">
    <property type="term" value="C:phenylalanine-tRNA ligase complex"/>
    <property type="evidence" value="ECO:0007669"/>
    <property type="project" value="TreeGrafter"/>
</dbReference>
<evidence type="ECO:0000256" key="5">
    <source>
        <dbReference type="ARBA" id="ARBA00022555"/>
    </source>
</evidence>
<dbReference type="HAMAP" id="MF_00283">
    <property type="entry name" value="Phe_tRNA_synth_beta1"/>
    <property type="match status" value="1"/>
</dbReference>
<evidence type="ECO:0000256" key="10">
    <source>
        <dbReference type="ARBA" id="ARBA00022842"/>
    </source>
</evidence>
<dbReference type="EC" id="6.1.1.20" evidence="15"/>
<keyword evidence="7 15" id="KW-0479">Metal-binding</keyword>
<dbReference type="Pfam" id="PF03484">
    <property type="entry name" value="B5"/>
    <property type="match status" value="1"/>
</dbReference>
<dbReference type="PANTHER" id="PTHR10947">
    <property type="entry name" value="PHENYLALANYL-TRNA SYNTHETASE BETA CHAIN AND LEUCINE-RICH REPEAT-CONTAINING PROTEIN 47"/>
    <property type="match status" value="1"/>
</dbReference>
<dbReference type="Pfam" id="PF01588">
    <property type="entry name" value="tRNA_bind"/>
    <property type="match status" value="1"/>
</dbReference>
<evidence type="ECO:0000313" key="21">
    <source>
        <dbReference type="Proteomes" id="UP000266091"/>
    </source>
</evidence>
<dbReference type="Gene3D" id="2.40.50.140">
    <property type="entry name" value="Nucleic acid-binding proteins"/>
    <property type="match status" value="1"/>
</dbReference>
<dbReference type="FunFam" id="3.30.56.10:FF:000002">
    <property type="entry name" value="Phenylalanine--tRNA ligase beta subunit"/>
    <property type="match status" value="1"/>
</dbReference>
<evidence type="ECO:0000313" key="20">
    <source>
        <dbReference type="EMBL" id="GBO92959.1"/>
    </source>
</evidence>
<evidence type="ECO:0000256" key="14">
    <source>
        <dbReference type="ARBA" id="ARBA00049255"/>
    </source>
</evidence>
<keyword evidence="5 16" id="KW-0820">tRNA-binding</keyword>
<keyword evidence="10 15" id="KW-0460">Magnesium</keyword>
<dbReference type="InterPro" id="IPR005147">
    <property type="entry name" value="tRNA_synthase_B5-dom"/>
</dbReference>
<dbReference type="InterPro" id="IPR012340">
    <property type="entry name" value="NA-bd_OB-fold"/>
</dbReference>
<evidence type="ECO:0000256" key="12">
    <source>
        <dbReference type="ARBA" id="ARBA00022917"/>
    </source>
</evidence>
<evidence type="ECO:0000259" key="17">
    <source>
        <dbReference type="PROSITE" id="PS50886"/>
    </source>
</evidence>
<dbReference type="InterPro" id="IPR041616">
    <property type="entry name" value="PheRS_beta_core"/>
</dbReference>
<dbReference type="InterPro" id="IPR002547">
    <property type="entry name" value="tRNA-bd_dom"/>
</dbReference>
<evidence type="ECO:0000256" key="11">
    <source>
        <dbReference type="ARBA" id="ARBA00022884"/>
    </source>
</evidence>
<dbReference type="GO" id="GO:0006432">
    <property type="term" value="P:phenylalanyl-tRNA aminoacylation"/>
    <property type="evidence" value="ECO:0007669"/>
    <property type="project" value="UniProtKB-UniRule"/>
</dbReference>
<feature type="domain" description="B5" evidence="19">
    <location>
        <begin position="402"/>
        <end position="477"/>
    </location>
</feature>
<dbReference type="Gene3D" id="3.30.56.10">
    <property type="match status" value="2"/>
</dbReference>
<dbReference type="GO" id="GO:0005524">
    <property type="term" value="F:ATP binding"/>
    <property type="evidence" value="ECO:0007669"/>
    <property type="project" value="UniProtKB-UniRule"/>
</dbReference>
<dbReference type="PROSITE" id="PS51483">
    <property type="entry name" value="B5"/>
    <property type="match status" value="1"/>
</dbReference>
<dbReference type="SUPFAM" id="SSF54991">
    <property type="entry name" value="Anticodon-binding domain of PheRS"/>
    <property type="match status" value="1"/>
</dbReference>
<dbReference type="SMART" id="SM00896">
    <property type="entry name" value="FDX-ACB"/>
    <property type="match status" value="1"/>
</dbReference>
<proteinExistence type="inferred from homology"/>
<keyword evidence="21" id="KW-1185">Reference proteome</keyword>
<dbReference type="Gene3D" id="3.30.930.10">
    <property type="entry name" value="Bira Bifunctional Protein, Domain 2"/>
    <property type="match status" value="1"/>
</dbReference>
<evidence type="ECO:0000259" key="18">
    <source>
        <dbReference type="PROSITE" id="PS51447"/>
    </source>
</evidence>
<dbReference type="InterPro" id="IPR036690">
    <property type="entry name" value="Fdx_antiC-bd_sf"/>
</dbReference>
<dbReference type="InterPro" id="IPR045060">
    <property type="entry name" value="Phe-tRNA-ligase_IIc_bsu"/>
</dbReference>
<evidence type="ECO:0000256" key="15">
    <source>
        <dbReference type="HAMAP-Rule" id="MF_00283"/>
    </source>
</evidence>
<dbReference type="SUPFAM" id="SSF46955">
    <property type="entry name" value="Putative DNA-binding domain"/>
    <property type="match status" value="1"/>
</dbReference>
<keyword evidence="12 15" id="KW-0648">Protein biosynthesis</keyword>
<evidence type="ECO:0000256" key="9">
    <source>
        <dbReference type="ARBA" id="ARBA00022840"/>
    </source>
</evidence>
<dbReference type="OrthoDB" id="9805455at2"/>
<keyword evidence="8 15" id="KW-0547">Nucleotide-binding</keyword>
<comment type="caution">
    <text evidence="20">The sequence shown here is derived from an EMBL/GenBank/DDBJ whole genome shotgun (WGS) entry which is preliminary data.</text>
</comment>
<feature type="domain" description="TRNA-binding" evidence="17">
    <location>
        <begin position="39"/>
        <end position="148"/>
    </location>
</feature>
<feature type="binding site" evidence="15">
    <location>
        <position position="461"/>
    </location>
    <ligand>
        <name>Mg(2+)</name>
        <dbReference type="ChEBI" id="CHEBI:18420"/>
        <note>shared with alpha subunit</note>
    </ligand>
</feature>
<dbReference type="SUPFAM" id="SSF55681">
    <property type="entry name" value="Class II aaRS and biotin synthetases"/>
    <property type="match status" value="1"/>
</dbReference>
<keyword evidence="11 16" id="KW-0694">RNA-binding</keyword>
<accession>A0A388SBU4</accession>
<dbReference type="FunFam" id="3.30.930.10:FF:000022">
    <property type="entry name" value="Phenylalanine--tRNA ligase beta subunit"/>
    <property type="match status" value="1"/>
</dbReference>
<dbReference type="SUPFAM" id="SSF50249">
    <property type="entry name" value="Nucleic acid-binding proteins"/>
    <property type="match status" value="1"/>
</dbReference>
<dbReference type="SUPFAM" id="SSF56037">
    <property type="entry name" value="PheT/TilS domain"/>
    <property type="match status" value="1"/>
</dbReference>
<dbReference type="Proteomes" id="UP000266091">
    <property type="component" value="Unassembled WGS sequence"/>
</dbReference>
<dbReference type="Pfam" id="PF03147">
    <property type="entry name" value="FDX-ACB"/>
    <property type="match status" value="1"/>
</dbReference>
<dbReference type="InterPro" id="IPR004532">
    <property type="entry name" value="Phe-tRNA-ligase_IIc_bsu_bact"/>
</dbReference>
<evidence type="ECO:0000256" key="2">
    <source>
        <dbReference type="ARBA" id="ARBA00008653"/>
    </source>
</evidence>
<dbReference type="InterPro" id="IPR033714">
    <property type="entry name" value="tRNA_bind_bactPheRS"/>
</dbReference>
<evidence type="ECO:0000256" key="16">
    <source>
        <dbReference type="PROSITE-ProRule" id="PRU00209"/>
    </source>
</evidence>
<comment type="catalytic activity">
    <reaction evidence="14 15">
        <text>tRNA(Phe) + L-phenylalanine + ATP = L-phenylalanyl-tRNA(Phe) + AMP + diphosphate + H(+)</text>
        <dbReference type="Rhea" id="RHEA:19413"/>
        <dbReference type="Rhea" id="RHEA-COMP:9668"/>
        <dbReference type="Rhea" id="RHEA-COMP:9699"/>
        <dbReference type="ChEBI" id="CHEBI:15378"/>
        <dbReference type="ChEBI" id="CHEBI:30616"/>
        <dbReference type="ChEBI" id="CHEBI:33019"/>
        <dbReference type="ChEBI" id="CHEBI:58095"/>
        <dbReference type="ChEBI" id="CHEBI:78442"/>
        <dbReference type="ChEBI" id="CHEBI:78531"/>
        <dbReference type="ChEBI" id="CHEBI:456215"/>
        <dbReference type="EC" id="6.1.1.20"/>
    </reaction>
</comment>
<sequence>MLFSESWLRTYVNPAISSEELQDALTMHGLEVDEARKAAPDFTGVVIAEVVECRDHENSDHLHVCQVNAGTGELIQIVCGAPNVRAGVRVPCAMVGAELPGGFKIKKAKLRGVPSNGMLCSARELGVSEDHDGLWLLPEDAPIGEDIRKYAHLDDVVVDLNVTPNRGDALSLTGIAREVHAVTGAELKLPEIHEAAVTTDAAHAVKIEASDLCARYTSRVITGLNAKAKTPEWMAERLERCGQRPISALVDISNYVLLELGRPTHFFDLDKLSGTVTARWAKKGEKIELLNGKTVDLTPYYGVIADDNGSQAIAGIMGGSADSVSDDTVNLFIESAFFRPAAIQGRARKLNFSSDSSFRFERGVDYGTTREHLEYITALVLSICGTDTTRVGPVSDIESDLPERRVVKFRAARCRKLVGVDIPTDFMEEAFKRLGFEYTRDGDLFTVTSPTYRFDIEIEEDLVEEVARLWGYDKLPENPPLERAVMLPSREDRRTQHDLRLKLAGRGYQELVNFSFVEEKWEKDFGGEAAPIRLLNPIASQLSVMRTQLIGGLVDILRYNLNRKEDRVRVFELGRVFFQDPTIEPSDTSVKGVRQPEHLAGLAYGTADAPQWGIKSRRVDFFDVKGDLERLAFPLTLDFVPEVFPSLHPGRSAGVYLDGKRIGLIGELHPRLQQAYDLPLCPVVFEIDVEPLLSVPVPEHKPVSKFQKSLRDISLAVPASVTSKQIFDAVRAARRTDVRLACLTDFRLFDVYHPENQPSADKSMAFRLVLESFGEEAVTEAQIEGATEAVIAGLEPLGIKLRA</sequence>
<dbReference type="SMART" id="SM00874">
    <property type="entry name" value="B5"/>
    <property type="match status" value="1"/>
</dbReference>
<dbReference type="NCBIfam" id="NF045760">
    <property type="entry name" value="YtpR"/>
    <property type="match status" value="1"/>
</dbReference>
<dbReference type="InterPro" id="IPR045864">
    <property type="entry name" value="aa-tRNA-synth_II/BPL/LPL"/>
</dbReference>
<evidence type="ECO:0000256" key="7">
    <source>
        <dbReference type="ARBA" id="ARBA00022723"/>
    </source>
</evidence>
<dbReference type="EMBL" id="BGZJ01000001">
    <property type="protein sequence ID" value="GBO92959.1"/>
    <property type="molecule type" value="Genomic_DNA"/>
</dbReference>
<name>A0A388SBU4_9BURK</name>
<comment type="cofactor">
    <cofactor evidence="15">
        <name>Mg(2+)</name>
        <dbReference type="ChEBI" id="CHEBI:18420"/>
    </cofactor>
    <text evidence="15">Binds 2 magnesium ions per tetramer.</text>
</comment>
<dbReference type="SMART" id="SM00873">
    <property type="entry name" value="B3_4"/>
    <property type="match status" value="1"/>
</dbReference>
<dbReference type="GO" id="GO:0000049">
    <property type="term" value="F:tRNA binding"/>
    <property type="evidence" value="ECO:0007669"/>
    <property type="project" value="UniProtKB-UniRule"/>
</dbReference>
<keyword evidence="6 15" id="KW-0436">Ligase</keyword>
<reference evidence="20 21" key="1">
    <citation type="journal article" date="2018" name="Int. J. Syst. Evol. Microbiol.">
        <title>Mesosutterella multiformis gen. nov., sp. nov., a member of the family Sutterellaceae and Sutterella megalosphaeroides sp. nov., isolated from human faeces.</title>
        <authorList>
            <person name="Sakamoto M."/>
            <person name="Ikeyama N."/>
            <person name="Kunihiro T."/>
            <person name="Iino T."/>
            <person name="Yuki M."/>
            <person name="Ohkuma M."/>
        </authorList>
    </citation>
    <scope>NUCLEOTIDE SEQUENCE [LARGE SCALE GENOMIC DNA]</scope>
    <source>
        <strain evidence="20 21">4NBBH2</strain>
    </source>
</reference>
<evidence type="ECO:0000256" key="1">
    <source>
        <dbReference type="ARBA" id="ARBA00004496"/>
    </source>
</evidence>
<evidence type="ECO:0000256" key="4">
    <source>
        <dbReference type="ARBA" id="ARBA00022490"/>
    </source>
</evidence>
<dbReference type="GO" id="GO:0000287">
    <property type="term" value="F:magnesium ion binding"/>
    <property type="evidence" value="ECO:0007669"/>
    <property type="project" value="UniProtKB-UniRule"/>
</dbReference>
<comment type="subcellular location">
    <subcellularLocation>
        <location evidence="1 15">Cytoplasm</location>
    </subcellularLocation>
</comment>
<dbReference type="CDD" id="cd00769">
    <property type="entry name" value="PheRS_beta_core"/>
    <property type="match status" value="1"/>
</dbReference>
<dbReference type="FunFam" id="2.40.50.140:FF:000045">
    <property type="entry name" value="Phenylalanine--tRNA ligase beta subunit"/>
    <property type="match status" value="1"/>
</dbReference>
<dbReference type="PANTHER" id="PTHR10947:SF0">
    <property type="entry name" value="PHENYLALANINE--TRNA LIGASE BETA SUBUNIT"/>
    <property type="match status" value="1"/>
</dbReference>
<dbReference type="NCBIfam" id="TIGR00472">
    <property type="entry name" value="pheT_bact"/>
    <property type="match status" value="1"/>
</dbReference>
<dbReference type="InterPro" id="IPR005121">
    <property type="entry name" value="Fdx_antiC-bd"/>
</dbReference>
<feature type="binding site" evidence="15">
    <location>
        <position position="465"/>
    </location>
    <ligand>
        <name>Mg(2+)</name>
        <dbReference type="ChEBI" id="CHEBI:18420"/>
        <note>shared with alpha subunit</note>
    </ligand>
</feature>
<comment type="similarity">
    <text evidence="2 15">Belongs to the phenylalanyl-tRNA synthetase beta subunit family. Type 1 subfamily.</text>
</comment>
<keyword evidence="9 15" id="KW-0067">ATP-binding</keyword>
<dbReference type="InterPro" id="IPR005146">
    <property type="entry name" value="B3/B4_tRNA-bd"/>
</dbReference>
<feature type="binding site" evidence="15">
    <location>
        <position position="455"/>
    </location>
    <ligand>
        <name>Mg(2+)</name>
        <dbReference type="ChEBI" id="CHEBI:18420"/>
        <note>shared with alpha subunit</note>
    </ligand>
</feature>
<dbReference type="CDD" id="cd02796">
    <property type="entry name" value="tRNA_bind_bactPheRS"/>
    <property type="match status" value="1"/>
</dbReference>
<dbReference type="Gene3D" id="3.30.70.380">
    <property type="entry name" value="Ferrodoxin-fold anticodon-binding domain"/>
    <property type="match status" value="1"/>
</dbReference>
<dbReference type="InterPro" id="IPR020825">
    <property type="entry name" value="Phe-tRNA_synthase-like_B3/B4"/>
</dbReference>
<gene>
    <name evidence="15 20" type="primary">pheT</name>
    <name evidence="20" type="ORF">MESMUL_03130</name>
</gene>
<evidence type="ECO:0000256" key="8">
    <source>
        <dbReference type="ARBA" id="ARBA00022741"/>
    </source>
</evidence>
<comment type="subunit">
    <text evidence="3 15">Tetramer of two alpha and two beta subunits.</text>
</comment>
<dbReference type="Gene3D" id="3.50.40.10">
    <property type="entry name" value="Phenylalanyl-trna Synthetase, Chain B, domain 3"/>
    <property type="match status" value="1"/>
</dbReference>
<evidence type="ECO:0000256" key="6">
    <source>
        <dbReference type="ARBA" id="ARBA00022598"/>
    </source>
</evidence>
<dbReference type="Pfam" id="PF03483">
    <property type="entry name" value="B3_4"/>
    <property type="match status" value="1"/>
</dbReference>
<organism evidence="20 21">
    <name type="scientific">Mesosutterella multiformis</name>
    <dbReference type="NCBI Taxonomy" id="2259133"/>
    <lineage>
        <taxon>Bacteria</taxon>
        <taxon>Pseudomonadati</taxon>
        <taxon>Pseudomonadota</taxon>
        <taxon>Betaproteobacteria</taxon>
        <taxon>Burkholderiales</taxon>
        <taxon>Sutterellaceae</taxon>
        <taxon>Mesosutterella</taxon>
    </lineage>
</organism>
<dbReference type="Pfam" id="PF17759">
    <property type="entry name" value="tRNA_synthFbeta"/>
    <property type="match status" value="1"/>
</dbReference>
<evidence type="ECO:0000259" key="19">
    <source>
        <dbReference type="PROSITE" id="PS51483"/>
    </source>
</evidence>
<keyword evidence="13 15" id="KW-0030">Aminoacyl-tRNA synthetase</keyword>
<dbReference type="RefSeq" id="WP_116269446.1">
    <property type="nucleotide sequence ID" value="NZ_BGZJ01000001.1"/>
</dbReference>
<evidence type="ECO:0000256" key="3">
    <source>
        <dbReference type="ARBA" id="ARBA00011209"/>
    </source>
</evidence>
<dbReference type="GO" id="GO:0004826">
    <property type="term" value="F:phenylalanine-tRNA ligase activity"/>
    <property type="evidence" value="ECO:0007669"/>
    <property type="project" value="UniProtKB-UniRule"/>
</dbReference>
<keyword evidence="4 15" id="KW-0963">Cytoplasm</keyword>
<feature type="domain" description="FDX-ACB" evidence="18">
    <location>
        <begin position="704"/>
        <end position="802"/>
    </location>
</feature>
<dbReference type="PROSITE" id="PS51447">
    <property type="entry name" value="FDX_ACB"/>
    <property type="match status" value="1"/>
</dbReference>
<dbReference type="PROSITE" id="PS50886">
    <property type="entry name" value="TRBD"/>
    <property type="match status" value="1"/>
</dbReference>
<protein>
    <recommendedName>
        <fullName evidence="15">Phenylalanine--tRNA ligase beta subunit</fullName>
        <ecNumber evidence="15">6.1.1.20</ecNumber>
    </recommendedName>
    <alternativeName>
        <fullName evidence="15">Phenylalanyl-tRNA synthetase beta subunit</fullName>
        <shortName evidence="15">PheRS</shortName>
    </alternativeName>
</protein>
<dbReference type="InterPro" id="IPR009061">
    <property type="entry name" value="DNA-bd_dom_put_sf"/>
</dbReference>